<dbReference type="GO" id="GO:0003677">
    <property type="term" value="F:DNA binding"/>
    <property type="evidence" value="ECO:0007669"/>
    <property type="project" value="UniProtKB-KW"/>
</dbReference>
<keyword evidence="9 17" id="KW-0863">Zinc-finger</keyword>
<evidence type="ECO:0000256" key="6">
    <source>
        <dbReference type="ARBA" id="ARBA00022695"/>
    </source>
</evidence>
<dbReference type="InterPro" id="IPR043502">
    <property type="entry name" value="DNA/RNA_pol_sf"/>
</dbReference>
<protein>
    <recommendedName>
        <fullName evidence="17">DNA polymerase epsilon catalytic subunit</fullName>
        <ecNumber evidence="17">2.7.7.7</ecNumber>
    </recommendedName>
</protein>
<evidence type="ECO:0000256" key="15">
    <source>
        <dbReference type="ARBA" id="ARBA00023242"/>
    </source>
</evidence>
<dbReference type="GO" id="GO:0006287">
    <property type="term" value="P:base-excision repair, gap-filling"/>
    <property type="evidence" value="ECO:0007669"/>
    <property type="project" value="TreeGrafter"/>
</dbReference>
<evidence type="ECO:0000313" key="20">
    <source>
        <dbReference type="Proteomes" id="UP001165063"/>
    </source>
</evidence>
<dbReference type="Gene3D" id="3.90.1600.10">
    <property type="entry name" value="Palm domain of DNA polymerase"/>
    <property type="match status" value="1"/>
</dbReference>
<dbReference type="PANTHER" id="PTHR10670:SF0">
    <property type="entry name" value="DNA POLYMERASE EPSILON CATALYTIC SUBUNIT A"/>
    <property type="match status" value="1"/>
</dbReference>
<keyword evidence="10 17" id="KW-0862">Zinc</keyword>
<dbReference type="PANTHER" id="PTHR10670">
    <property type="entry name" value="DNA POLYMERASE EPSILON CATALYTIC SUBUNIT A"/>
    <property type="match status" value="1"/>
</dbReference>
<comment type="cofactor">
    <cofactor evidence="1 17">
        <name>[4Fe-4S] cluster</name>
        <dbReference type="ChEBI" id="CHEBI:49883"/>
    </cofactor>
</comment>
<dbReference type="Pfam" id="PF08490">
    <property type="entry name" value="DUF1744"/>
    <property type="match status" value="1"/>
</dbReference>
<evidence type="ECO:0000256" key="10">
    <source>
        <dbReference type="ARBA" id="ARBA00022833"/>
    </source>
</evidence>
<comment type="subcellular location">
    <subcellularLocation>
        <location evidence="2 17">Nucleus</location>
    </subcellularLocation>
</comment>
<gene>
    <name evidence="19" type="ORF">Amon01_000588100</name>
</gene>
<evidence type="ECO:0000256" key="2">
    <source>
        <dbReference type="ARBA" id="ARBA00004123"/>
    </source>
</evidence>
<evidence type="ECO:0000256" key="1">
    <source>
        <dbReference type="ARBA" id="ARBA00001966"/>
    </source>
</evidence>
<dbReference type="GO" id="GO:0008310">
    <property type="term" value="F:single-stranded DNA 3'-5' DNA exonuclease activity"/>
    <property type="evidence" value="ECO:0007669"/>
    <property type="project" value="TreeGrafter"/>
</dbReference>
<evidence type="ECO:0000256" key="14">
    <source>
        <dbReference type="ARBA" id="ARBA00023125"/>
    </source>
</evidence>
<evidence type="ECO:0000256" key="9">
    <source>
        <dbReference type="ARBA" id="ARBA00022771"/>
    </source>
</evidence>
<keyword evidence="11 17" id="KW-0239">DNA-directed DNA polymerase</keyword>
<evidence type="ECO:0000256" key="7">
    <source>
        <dbReference type="ARBA" id="ARBA00022705"/>
    </source>
</evidence>
<proteinExistence type="inferred from homology"/>
<keyword evidence="15 17" id="KW-0539">Nucleus</keyword>
<dbReference type="FunFam" id="1.10.132.60:FF:000002">
    <property type="entry name" value="DNA polymerase epsilon catalytic subunit"/>
    <property type="match status" value="1"/>
</dbReference>
<comment type="caution">
    <text evidence="19">The sequence shown here is derived from an EMBL/GenBank/DDBJ whole genome shotgun (WGS) entry which is preliminary data.</text>
</comment>
<evidence type="ECO:0000256" key="16">
    <source>
        <dbReference type="ARBA" id="ARBA00049244"/>
    </source>
</evidence>
<keyword evidence="8 17" id="KW-0479">Metal-binding</keyword>
<evidence type="ECO:0000256" key="13">
    <source>
        <dbReference type="ARBA" id="ARBA00023014"/>
    </source>
</evidence>
<dbReference type="EMBL" id="BSXU01003440">
    <property type="protein sequence ID" value="GMG40092.1"/>
    <property type="molecule type" value="Genomic_DNA"/>
</dbReference>
<name>A0A9W6Z3T6_AMBMO</name>
<keyword evidence="12 17" id="KW-0408">Iron</keyword>
<dbReference type="SMART" id="SM01159">
    <property type="entry name" value="DUF1744"/>
    <property type="match status" value="1"/>
</dbReference>
<dbReference type="InterPro" id="IPR055191">
    <property type="entry name" value="POL2_thumb"/>
</dbReference>
<dbReference type="Proteomes" id="UP001165063">
    <property type="component" value="Unassembled WGS sequence"/>
</dbReference>
<organism evidence="19 20">
    <name type="scientific">Ambrosiozyma monospora</name>
    <name type="common">Yeast</name>
    <name type="synonym">Endomycopsis monosporus</name>
    <dbReference type="NCBI Taxonomy" id="43982"/>
    <lineage>
        <taxon>Eukaryota</taxon>
        <taxon>Fungi</taxon>
        <taxon>Dikarya</taxon>
        <taxon>Ascomycota</taxon>
        <taxon>Saccharomycotina</taxon>
        <taxon>Pichiomycetes</taxon>
        <taxon>Pichiales</taxon>
        <taxon>Pichiaceae</taxon>
        <taxon>Ambrosiozyma</taxon>
    </lineage>
</organism>
<keyword evidence="20" id="KW-1185">Reference proteome</keyword>
<keyword evidence="4 17" id="KW-0004">4Fe-4S</keyword>
<dbReference type="Gene3D" id="1.10.132.60">
    <property type="entry name" value="DNA polymerase family B, C-terminal domain"/>
    <property type="match status" value="1"/>
</dbReference>
<evidence type="ECO:0000259" key="18">
    <source>
        <dbReference type="SMART" id="SM01159"/>
    </source>
</evidence>
<dbReference type="GO" id="GO:0008270">
    <property type="term" value="F:zinc ion binding"/>
    <property type="evidence" value="ECO:0007669"/>
    <property type="project" value="UniProtKB-KW"/>
</dbReference>
<dbReference type="InterPro" id="IPR023211">
    <property type="entry name" value="DNA_pol_palm_dom_sf"/>
</dbReference>
<evidence type="ECO:0000256" key="8">
    <source>
        <dbReference type="ARBA" id="ARBA00022723"/>
    </source>
</evidence>
<keyword evidence="13 17" id="KW-0411">Iron-sulfur</keyword>
<dbReference type="FunFam" id="3.90.1600.10:FF:000006">
    <property type="entry name" value="DNA polymerase epsilon catalytic subunit"/>
    <property type="match status" value="1"/>
</dbReference>
<evidence type="ECO:0000313" key="19">
    <source>
        <dbReference type="EMBL" id="GMG40092.1"/>
    </source>
</evidence>
<dbReference type="InterPro" id="IPR042087">
    <property type="entry name" value="DNA_pol_B_thumb"/>
</dbReference>
<evidence type="ECO:0000256" key="5">
    <source>
        <dbReference type="ARBA" id="ARBA00022679"/>
    </source>
</evidence>
<dbReference type="InterPro" id="IPR013697">
    <property type="entry name" value="DNA_pol_e_suA_C"/>
</dbReference>
<evidence type="ECO:0000256" key="12">
    <source>
        <dbReference type="ARBA" id="ARBA00023004"/>
    </source>
</evidence>
<keyword evidence="7 17" id="KW-0235">DNA replication</keyword>
<dbReference type="GO" id="GO:0003887">
    <property type="term" value="F:DNA-directed DNA polymerase activity"/>
    <property type="evidence" value="ECO:0007669"/>
    <property type="project" value="UniProtKB-KW"/>
</dbReference>
<evidence type="ECO:0000256" key="17">
    <source>
        <dbReference type="RuleBase" id="RU365029"/>
    </source>
</evidence>
<dbReference type="InterPro" id="IPR029703">
    <property type="entry name" value="POL2"/>
</dbReference>
<evidence type="ECO:0000256" key="11">
    <source>
        <dbReference type="ARBA" id="ARBA00022932"/>
    </source>
</evidence>
<dbReference type="GO" id="GO:0045004">
    <property type="term" value="P:DNA replication proofreading"/>
    <property type="evidence" value="ECO:0007669"/>
    <property type="project" value="TreeGrafter"/>
</dbReference>
<keyword evidence="6 17" id="KW-0548">Nucleotidyltransferase</keyword>
<comment type="function">
    <text evidence="17">DNA polymerase II participates in chromosomal DNA replication.</text>
</comment>
<dbReference type="SUPFAM" id="SSF56672">
    <property type="entry name" value="DNA/RNA polymerases"/>
    <property type="match status" value="1"/>
</dbReference>
<dbReference type="GO" id="GO:0006297">
    <property type="term" value="P:nucleotide-excision repair, DNA gap filling"/>
    <property type="evidence" value="ECO:0007669"/>
    <property type="project" value="TreeGrafter"/>
</dbReference>
<dbReference type="Pfam" id="PF22634">
    <property type="entry name" value="POL2_thumb"/>
    <property type="match status" value="1"/>
</dbReference>
<dbReference type="GO" id="GO:0006272">
    <property type="term" value="P:leading strand elongation"/>
    <property type="evidence" value="ECO:0007669"/>
    <property type="project" value="TreeGrafter"/>
</dbReference>
<sequence>MVVLYDSLQLAHKVILNSFYGYVMRKGSRWYSMEMAGITCLTGATIIQMARALVERLGRPLELDTDGIWCILPKSFPENFNFKLKNGKKVFMSYPCSMLNYKVHQKFTNHQYQTLVDPIKLKYETHSDNSIFFEVDGPYKAMILPTSKEEGKGLKKRYAVFNFDGSLAELKGFELKRRGELQLIKNFQSDIFKLFLDGDTLEGCYQSVANVANRWLDVLDTRGKMLEDEDLIELICENRSMSKSLEEYGDQKSTSITTAKRLGEFLGEEMVKDKGLACKYIIADRPLNAPVTERAIPTAIFSSDIAVKSKYLRRWLADPSLDVFDPRSIIDWNYYRERLASVVQKIITIPAALQDVDNPVPRVAHPDWLQRKIDIRNDKMKQTSLTKFFKTAPKGSKPVMADVTNVQDIEDFGNGVVALGSGPKVGKVTARKRKLAEKQTSEEEAQRLLNQPMPDPLVDYAGFLRYQKLKWKIQAKEKQRRDKLFGTSLKKDNSAMGNIIRKQAESFTSSQWQIVQYSADPLHPGSLKAFALINGKVQTISIKVPKKIFINFKSDTFPQDVIPYCEVTKAVETLPNGQSSMNLFKMVMPETIYNEQIKKVDSVLNDTSVSGIYESSIDATERAIMEIGTCVKYNEDKLGALAQSLEKGFEQKNLKALPAETYLQRFSMGILYLLHIVSNSYEIFTLFDPSASSATSYILKPSANAQQLPSNFQSFYKDMFNNKKESFSKYYSTIDYKEDVAFESHYYTDVSKIYKKLNSKIGSISEQSASKPLFVIQSPISEKLSQILRASSNLPNLKMKVNEIQMNALSWHSLLIKRIMNHYLSLAGWITKMIALSKYANIPLCNLKVDNIAYLIDIEYARKLIESNIVLWWSPSTNPDYGGAEKDKMTLSTEESFEFPVVNRQEIYESVCIELEVKNLTINTILTSTLINEAEGVYDDLNEGGDSELKGGTFAENSFSGPALSALRNMVKSWWDDAIKDDANADSMIHGFISWYL</sequence>
<feature type="domain" description="DNA polymerase epsilon catalytic subunit A C-terminal" evidence="18">
    <location>
        <begin position="711"/>
        <end position="996"/>
    </location>
</feature>
<keyword evidence="14 17" id="KW-0238">DNA-binding</keyword>
<comment type="similarity">
    <text evidence="3 17">Belongs to the DNA polymerase type-B family.</text>
</comment>
<reference evidence="19" key="1">
    <citation type="submission" date="2023-04" db="EMBL/GenBank/DDBJ databases">
        <title>Ambrosiozyma monospora NBRC 1965.</title>
        <authorList>
            <person name="Ichikawa N."/>
            <person name="Sato H."/>
            <person name="Tonouchi N."/>
        </authorList>
    </citation>
    <scope>NUCLEOTIDE SEQUENCE</scope>
    <source>
        <strain evidence="19">NBRC 1965</strain>
    </source>
</reference>
<dbReference type="GO" id="GO:0000278">
    <property type="term" value="P:mitotic cell cycle"/>
    <property type="evidence" value="ECO:0007669"/>
    <property type="project" value="TreeGrafter"/>
</dbReference>
<dbReference type="GO" id="GO:0051539">
    <property type="term" value="F:4 iron, 4 sulfur cluster binding"/>
    <property type="evidence" value="ECO:0007669"/>
    <property type="project" value="UniProtKB-KW"/>
</dbReference>
<evidence type="ECO:0000256" key="3">
    <source>
        <dbReference type="ARBA" id="ARBA00005755"/>
    </source>
</evidence>
<dbReference type="GO" id="GO:0008622">
    <property type="term" value="C:epsilon DNA polymerase complex"/>
    <property type="evidence" value="ECO:0007669"/>
    <property type="project" value="InterPro"/>
</dbReference>
<dbReference type="EC" id="2.7.7.7" evidence="17"/>
<evidence type="ECO:0000256" key="4">
    <source>
        <dbReference type="ARBA" id="ARBA00022485"/>
    </source>
</evidence>
<dbReference type="AlphaFoldDB" id="A0A9W6Z3T6"/>
<comment type="catalytic activity">
    <reaction evidence="16 17">
        <text>DNA(n) + a 2'-deoxyribonucleoside 5'-triphosphate = DNA(n+1) + diphosphate</text>
        <dbReference type="Rhea" id="RHEA:22508"/>
        <dbReference type="Rhea" id="RHEA-COMP:17339"/>
        <dbReference type="Rhea" id="RHEA-COMP:17340"/>
        <dbReference type="ChEBI" id="CHEBI:33019"/>
        <dbReference type="ChEBI" id="CHEBI:61560"/>
        <dbReference type="ChEBI" id="CHEBI:173112"/>
        <dbReference type="EC" id="2.7.7.7"/>
    </reaction>
</comment>
<accession>A0A9W6Z3T6</accession>
<dbReference type="OrthoDB" id="10060449at2759"/>
<keyword evidence="5 17" id="KW-0808">Transferase</keyword>